<dbReference type="VEuPathDB" id="FungiDB:A1O7_08478"/>
<dbReference type="RefSeq" id="XP_007760660.1">
    <property type="nucleotide sequence ID" value="XM_007762470.1"/>
</dbReference>
<sequence length="497" mass="56096">MQDPVLTVSITTPQSWAQQHAIKRRRANRSPRRGIVNLKHLAPEARKAKEEMLAKAVEGQLQIKKSPTNGLLLDPFQTFPIPTAGCVSQMAQFFVQVWAPQHGTAFAFEGHTNPYLSLLWPHALKSAIYFEGLVALCRATYLATSGQSARGDRHFVWHKGNVMTKLRARLEDPQLCSDDTTILVVATLGTVDYILGDHGAACAHVSGMRQMVKIRGGFKTTSPWERLLKTNVDAYEALWSFLFAADSSSSAKPARYDGQILQNAEFPIYMAHPFKPEVCEMLAKLPQGFCDIGLTGVLSLQMIRLLSDFSEIRAKMADSPRTPGCFDTLSRRKIQTTLEDLHRLATLQTTPTERFLSHGLVAYCYLLRIIYFQDHLTGFYETALKALADIALNQTPSHKSPDRKCFLWSNMMIGTVLQHGQVRPPGWTAVLRQFFDKYGEARQWKKLETDLKLFFLGDDIQQFAKDAYDEAVRRKERGESEERDSRVATMAIRNVIL</sequence>
<dbReference type="EMBL" id="AMGW01000006">
    <property type="protein sequence ID" value="EXJ55550.1"/>
    <property type="molecule type" value="Genomic_DNA"/>
</dbReference>
<name>W9VRA7_9EURO</name>
<protein>
    <recommendedName>
        <fullName evidence="3">Transcription factor domain-containing protein</fullName>
    </recommendedName>
</protein>
<dbReference type="PANTHER" id="PTHR37540">
    <property type="entry name" value="TRANSCRIPTION FACTOR (ACR-2), PUTATIVE-RELATED-RELATED"/>
    <property type="match status" value="1"/>
</dbReference>
<evidence type="ECO:0008006" key="3">
    <source>
        <dbReference type="Google" id="ProtNLM"/>
    </source>
</evidence>
<comment type="caution">
    <text evidence="1">The sequence shown here is derived from an EMBL/GenBank/DDBJ whole genome shotgun (WGS) entry which is preliminary data.</text>
</comment>
<dbReference type="PANTHER" id="PTHR37540:SF5">
    <property type="entry name" value="TRANSCRIPTION FACTOR DOMAIN-CONTAINING PROTEIN"/>
    <property type="match status" value="1"/>
</dbReference>
<dbReference type="OrthoDB" id="3469225at2759"/>
<dbReference type="Pfam" id="PF11951">
    <property type="entry name" value="Fungal_trans_2"/>
    <property type="match status" value="1"/>
</dbReference>
<dbReference type="Proteomes" id="UP000019473">
    <property type="component" value="Unassembled WGS sequence"/>
</dbReference>
<evidence type="ECO:0000313" key="1">
    <source>
        <dbReference type="EMBL" id="EXJ55550.1"/>
    </source>
</evidence>
<organism evidence="1 2">
    <name type="scientific">Cladophialophora yegresii CBS 114405</name>
    <dbReference type="NCBI Taxonomy" id="1182544"/>
    <lineage>
        <taxon>Eukaryota</taxon>
        <taxon>Fungi</taxon>
        <taxon>Dikarya</taxon>
        <taxon>Ascomycota</taxon>
        <taxon>Pezizomycotina</taxon>
        <taxon>Eurotiomycetes</taxon>
        <taxon>Chaetothyriomycetidae</taxon>
        <taxon>Chaetothyriales</taxon>
        <taxon>Herpotrichiellaceae</taxon>
        <taxon>Cladophialophora</taxon>
    </lineage>
</organism>
<evidence type="ECO:0000313" key="2">
    <source>
        <dbReference type="Proteomes" id="UP000019473"/>
    </source>
</evidence>
<reference evidence="1 2" key="1">
    <citation type="submission" date="2013-03" db="EMBL/GenBank/DDBJ databases">
        <title>The Genome Sequence of Cladophialophora yegresii CBS 114405.</title>
        <authorList>
            <consortium name="The Broad Institute Genomics Platform"/>
            <person name="Cuomo C."/>
            <person name="de Hoog S."/>
            <person name="Gorbushina A."/>
            <person name="Walker B."/>
            <person name="Young S.K."/>
            <person name="Zeng Q."/>
            <person name="Gargeya S."/>
            <person name="Fitzgerald M."/>
            <person name="Haas B."/>
            <person name="Abouelleil A."/>
            <person name="Allen A.W."/>
            <person name="Alvarado L."/>
            <person name="Arachchi H.M."/>
            <person name="Berlin A.M."/>
            <person name="Chapman S.B."/>
            <person name="Gainer-Dewar J."/>
            <person name="Goldberg J."/>
            <person name="Griggs A."/>
            <person name="Gujja S."/>
            <person name="Hansen M."/>
            <person name="Howarth C."/>
            <person name="Imamovic A."/>
            <person name="Ireland A."/>
            <person name="Larimer J."/>
            <person name="McCowan C."/>
            <person name="Murphy C."/>
            <person name="Pearson M."/>
            <person name="Poon T.W."/>
            <person name="Priest M."/>
            <person name="Roberts A."/>
            <person name="Saif S."/>
            <person name="Shea T."/>
            <person name="Sisk P."/>
            <person name="Sykes S."/>
            <person name="Wortman J."/>
            <person name="Nusbaum C."/>
            <person name="Birren B."/>
        </authorList>
    </citation>
    <scope>NUCLEOTIDE SEQUENCE [LARGE SCALE GENOMIC DNA]</scope>
    <source>
        <strain evidence="1 2">CBS 114405</strain>
    </source>
</reference>
<proteinExistence type="predicted"/>
<gene>
    <name evidence="1" type="ORF">A1O7_08478</name>
</gene>
<dbReference type="InterPro" id="IPR021858">
    <property type="entry name" value="Fun_TF"/>
</dbReference>
<accession>W9VRA7</accession>
<dbReference type="GeneID" id="19183045"/>
<keyword evidence="2" id="KW-1185">Reference proteome</keyword>
<dbReference type="HOGENOM" id="CLU_032227_2_0_1"/>
<dbReference type="AlphaFoldDB" id="W9VRA7"/>